<dbReference type="PANTHER" id="PTHR47870:SF1">
    <property type="entry name" value="CYTOCHROME C-TYPE BIOGENESIS PROTEIN CCMH"/>
    <property type="match status" value="1"/>
</dbReference>
<dbReference type="PROSITE" id="PS50005">
    <property type="entry name" value="TPR"/>
    <property type="match status" value="1"/>
</dbReference>
<proteinExistence type="predicted"/>
<evidence type="ECO:0000256" key="2">
    <source>
        <dbReference type="PROSITE-ProRule" id="PRU00339"/>
    </source>
</evidence>
<dbReference type="SUPFAM" id="SSF48452">
    <property type="entry name" value="TPR-like"/>
    <property type="match status" value="1"/>
</dbReference>
<accession>A0A2Z4PYM7</accession>
<dbReference type="InterPro" id="IPR019734">
    <property type="entry name" value="TPR_rpt"/>
</dbReference>
<sequence length="383" mass="43049">MITLSILFLYGSVLKRLRSLKKLDFQAFGKVRRQEIAEELEAGRLTSNESVQLLLDVDHESEQQASNRKHILHIGTPLARWVMLGVVAVLVLGSVSLYQRMGYAKEVIFTQDLQTQGLTPQKVSDFLQYRSRRYGSVEDWYYEATDDVSAGRYNEAVVAFEKALEAMPREADGRVNLLVEYARAIFYANGNQSSVKMQKTVDAILEQAPTEAIALGLKGVAEFDQKNYLGAVLAWQEAIRYNSNSAERIALLSAIAMARDVGAIDYRQVAPIITHQLAMKVEWDKRNLHWLKDDILLVYALAKGQKMPVAIQRVFPEDLEQPILLTNLDAVMPTVTLAQIDKVDIVVKLSNINDNDLTKGRIIGIKRGLLTNTKEIFVINVAL</sequence>
<dbReference type="InterPro" id="IPR051263">
    <property type="entry name" value="C-type_cytochrome_biogenesis"/>
</dbReference>
<feature type="domain" description="Cytochrome c-type biogenesis protein H Ig-like" evidence="3">
    <location>
        <begin position="292"/>
        <end position="374"/>
    </location>
</feature>
<dbReference type="Pfam" id="PF23892">
    <property type="entry name" value="Ig_CycH"/>
    <property type="match status" value="1"/>
</dbReference>
<dbReference type="PANTHER" id="PTHR47870">
    <property type="entry name" value="CYTOCHROME C-TYPE BIOGENESIS PROTEIN CCMH"/>
    <property type="match status" value="1"/>
</dbReference>
<dbReference type="InterPro" id="IPR011990">
    <property type="entry name" value="TPR-like_helical_dom_sf"/>
</dbReference>
<dbReference type="OrthoDB" id="9776053at2"/>
<protein>
    <recommendedName>
        <fullName evidence="3">Cytochrome c-type biogenesis protein H Ig-like domain-containing protein</fullName>
    </recommendedName>
</protein>
<evidence type="ECO:0000313" key="5">
    <source>
        <dbReference type="Proteomes" id="UP000249898"/>
    </source>
</evidence>
<dbReference type="EMBL" id="CP016181">
    <property type="protein sequence ID" value="AWY02510.1"/>
    <property type="molecule type" value="Genomic_DNA"/>
</dbReference>
<keyword evidence="2" id="KW-0802">TPR repeat</keyword>
<name>A0A2Z4PYM7_9GAMM</name>
<dbReference type="SMART" id="SM00028">
    <property type="entry name" value="TPR"/>
    <property type="match status" value="2"/>
</dbReference>
<dbReference type="InterPro" id="IPR056412">
    <property type="entry name" value="Ig_CycH"/>
</dbReference>
<dbReference type="Proteomes" id="UP000249898">
    <property type="component" value="Chromosome"/>
</dbReference>
<reference evidence="4 5" key="1">
    <citation type="submission" date="2016-06" db="EMBL/GenBank/DDBJ databases">
        <title>The sequenced genome of the ice-adhering bacterium Marinomonas primoryensis, from Antarctica.</title>
        <authorList>
            <person name="Graham L."/>
            <person name="Vance T.D.R."/>
            <person name="Davies P.L."/>
        </authorList>
    </citation>
    <scope>NUCLEOTIDE SEQUENCE [LARGE SCALE GENOMIC DNA]</scope>
    <source>
        <strain evidence="4 5">AceL</strain>
    </source>
</reference>
<dbReference type="GO" id="GO:0017004">
    <property type="term" value="P:cytochrome complex assembly"/>
    <property type="evidence" value="ECO:0007669"/>
    <property type="project" value="UniProtKB-KW"/>
</dbReference>
<gene>
    <name evidence="4" type="ORF">A8139_18655</name>
</gene>
<evidence type="ECO:0000259" key="3">
    <source>
        <dbReference type="Pfam" id="PF23892"/>
    </source>
</evidence>
<dbReference type="Gene3D" id="1.25.40.10">
    <property type="entry name" value="Tetratricopeptide repeat domain"/>
    <property type="match status" value="1"/>
</dbReference>
<dbReference type="AlphaFoldDB" id="A0A2Z4PYM7"/>
<evidence type="ECO:0000313" key="4">
    <source>
        <dbReference type="EMBL" id="AWY02510.1"/>
    </source>
</evidence>
<organism evidence="4 5">
    <name type="scientific">Marinomonas primoryensis</name>
    <dbReference type="NCBI Taxonomy" id="178399"/>
    <lineage>
        <taxon>Bacteria</taxon>
        <taxon>Pseudomonadati</taxon>
        <taxon>Pseudomonadota</taxon>
        <taxon>Gammaproteobacteria</taxon>
        <taxon>Oceanospirillales</taxon>
        <taxon>Oceanospirillaceae</taxon>
        <taxon>Marinomonas</taxon>
    </lineage>
</organism>
<keyword evidence="1" id="KW-0201">Cytochrome c-type biogenesis</keyword>
<feature type="repeat" description="TPR" evidence="2">
    <location>
        <begin position="137"/>
        <end position="170"/>
    </location>
</feature>
<evidence type="ECO:0000256" key="1">
    <source>
        <dbReference type="ARBA" id="ARBA00022748"/>
    </source>
</evidence>